<dbReference type="Proteomes" id="UP000324800">
    <property type="component" value="Unassembled WGS sequence"/>
</dbReference>
<reference evidence="1 2" key="1">
    <citation type="submission" date="2019-03" db="EMBL/GenBank/DDBJ databases">
        <title>Single cell metagenomics reveals metabolic interactions within the superorganism composed of flagellate Streblomastix strix and complex community of Bacteroidetes bacteria on its surface.</title>
        <authorList>
            <person name="Treitli S.C."/>
            <person name="Kolisko M."/>
            <person name="Husnik F."/>
            <person name="Keeling P."/>
            <person name="Hampl V."/>
        </authorList>
    </citation>
    <scope>NUCLEOTIDE SEQUENCE [LARGE SCALE GENOMIC DNA]</scope>
    <source>
        <strain evidence="1">ST1C</strain>
    </source>
</reference>
<gene>
    <name evidence="1" type="ORF">EZS28_025609</name>
</gene>
<evidence type="ECO:0000313" key="2">
    <source>
        <dbReference type="Proteomes" id="UP000324800"/>
    </source>
</evidence>
<evidence type="ECO:0000313" key="1">
    <source>
        <dbReference type="EMBL" id="KAA6378864.1"/>
    </source>
</evidence>
<sequence length="73" mass="8349">MTPIAAVHNNLSKEHEIIVFDDEHFELHADYLVIEGIKKFLNFVADEEDIVGRPLTGVPDNEEIRFAAKIQFV</sequence>
<comment type="caution">
    <text evidence="1">The sequence shown here is derived from an EMBL/GenBank/DDBJ whole genome shotgun (WGS) entry which is preliminary data.</text>
</comment>
<organism evidence="1 2">
    <name type="scientific">Streblomastix strix</name>
    <dbReference type="NCBI Taxonomy" id="222440"/>
    <lineage>
        <taxon>Eukaryota</taxon>
        <taxon>Metamonada</taxon>
        <taxon>Preaxostyla</taxon>
        <taxon>Oxymonadida</taxon>
        <taxon>Streblomastigidae</taxon>
        <taxon>Streblomastix</taxon>
    </lineage>
</organism>
<dbReference type="AlphaFoldDB" id="A0A5J4V8V2"/>
<proteinExistence type="predicted"/>
<name>A0A5J4V8V2_9EUKA</name>
<accession>A0A5J4V8V2</accession>
<protein>
    <submittedName>
        <fullName evidence="1">Uncharacterized protein</fullName>
    </submittedName>
</protein>
<dbReference type="EMBL" id="SNRW01008868">
    <property type="protein sequence ID" value="KAA6378864.1"/>
    <property type="molecule type" value="Genomic_DNA"/>
</dbReference>